<dbReference type="GO" id="GO:0032993">
    <property type="term" value="C:protein-DNA complex"/>
    <property type="evidence" value="ECO:0007669"/>
    <property type="project" value="TreeGrafter"/>
</dbReference>
<dbReference type="AlphaFoldDB" id="A0A9D0ZJY0"/>
<keyword evidence="4" id="KW-0804">Transcription</keyword>
<dbReference type="GO" id="GO:0003677">
    <property type="term" value="F:DNA binding"/>
    <property type="evidence" value="ECO:0007669"/>
    <property type="project" value="UniProtKB-KW"/>
</dbReference>
<feature type="domain" description="HTH lysR-type" evidence="5">
    <location>
        <begin position="10"/>
        <end position="59"/>
    </location>
</feature>
<dbReference type="Pfam" id="PF00126">
    <property type="entry name" value="HTH_1"/>
    <property type="match status" value="1"/>
</dbReference>
<dbReference type="Gene3D" id="3.40.190.10">
    <property type="entry name" value="Periplasmic binding protein-like II"/>
    <property type="match status" value="2"/>
</dbReference>
<evidence type="ECO:0000256" key="4">
    <source>
        <dbReference type="ARBA" id="ARBA00023163"/>
    </source>
</evidence>
<keyword evidence="3" id="KW-0238">DNA-binding</keyword>
<gene>
    <name evidence="6" type="ORF">IAA52_00975</name>
</gene>
<organism evidence="6 7">
    <name type="scientific">Candidatus Pullichristensenella stercorigallinarum</name>
    <dbReference type="NCBI Taxonomy" id="2840909"/>
    <lineage>
        <taxon>Bacteria</taxon>
        <taxon>Bacillati</taxon>
        <taxon>Bacillota</taxon>
        <taxon>Clostridia</taxon>
        <taxon>Candidatus Pullichristensenella</taxon>
    </lineage>
</organism>
<dbReference type="EMBL" id="DVFZ01000011">
    <property type="protein sequence ID" value="HIQ81654.1"/>
    <property type="molecule type" value="Genomic_DNA"/>
</dbReference>
<reference evidence="6" key="2">
    <citation type="journal article" date="2021" name="PeerJ">
        <title>Extensive microbial diversity within the chicken gut microbiome revealed by metagenomics and culture.</title>
        <authorList>
            <person name="Gilroy R."/>
            <person name="Ravi A."/>
            <person name="Getino M."/>
            <person name="Pursley I."/>
            <person name="Horton D.L."/>
            <person name="Alikhan N.F."/>
            <person name="Baker D."/>
            <person name="Gharbi K."/>
            <person name="Hall N."/>
            <person name="Watson M."/>
            <person name="Adriaenssens E.M."/>
            <person name="Foster-Nyarko E."/>
            <person name="Jarju S."/>
            <person name="Secka A."/>
            <person name="Antonio M."/>
            <person name="Oren A."/>
            <person name="Chaudhuri R.R."/>
            <person name="La Ragione R."/>
            <person name="Hildebrand F."/>
            <person name="Pallen M.J."/>
        </authorList>
    </citation>
    <scope>NUCLEOTIDE SEQUENCE</scope>
    <source>
        <strain evidence="6">ChiSjej6B24-2974</strain>
    </source>
</reference>
<dbReference type="PRINTS" id="PR00039">
    <property type="entry name" value="HTHLYSR"/>
</dbReference>
<keyword evidence="2" id="KW-0805">Transcription regulation</keyword>
<reference evidence="6" key="1">
    <citation type="submission" date="2020-10" db="EMBL/GenBank/DDBJ databases">
        <authorList>
            <person name="Gilroy R."/>
        </authorList>
    </citation>
    <scope>NUCLEOTIDE SEQUENCE</scope>
    <source>
        <strain evidence="6">ChiSjej6B24-2974</strain>
    </source>
</reference>
<dbReference type="PANTHER" id="PTHR30346">
    <property type="entry name" value="TRANSCRIPTIONAL DUAL REGULATOR HCAR-RELATED"/>
    <property type="match status" value="1"/>
</dbReference>
<dbReference type="SUPFAM" id="SSF46785">
    <property type="entry name" value="Winged helix' DNA-binding domain"/>
    <property type="match status" value="1"/>
</dbReference>
<comment type="caution">
    <text evidence="6">The sequence shown here is derived from an EMBL/GenBank/DDBJ whole genome shotgun (WGS) entry which is preliminary data.</text>
</comment>
<dbReference type="Pfam" id="PF03466">
    <property type="entry name" value="LysR_substrate"/>
    <property type="match status" value="1"/>
</dbReference>
<dbReference type="InterPro" id="IPR036390">
    <property type="entry name" value="WH_DNA-bd_sf"/>
</dbReference>
<comment type="similarity">
    <text evidence="1">Belongs to the LysR transcriptional regulatory family.</text>
</comment>
<evidence type="ECO:0000313" key="7">
    <source>
        <dbReference type="Proteomes" id="UP000824260"/>
    </source>
</evidence>
<accession>A0A9D0ZJY0</accession>
<evidence type="ECO:0000256" key="3">
    <source>
        <dbReference type="ARBA" id="ARBA00023125"/>
    </source>
</evidence>
<dbReference type="CDD" id="cd05466">
    <property type="entry name" value="PBP2_LTTR_substrate"/>
    <property type="match status" value="1"/>
</dbReference>
<evidence type="ECO:0000259" key="5">
    <source>
        <dbReference type="PROSITE" id="PS50931"/>
    </source>
</evidence>
<dbReference type="PANTHER" id="PTHR30346:SF28">
    <property type="entry name" value="HTH-TYPE TRANSCRIPTIONAL REGULATOR CYNR"/>
    <property type="match status" value="1"/>
</dbReference>
<dbReference type="InterPro" id="IPR036388">
    <property type="entry name" value="WH-like_DNA-bd_sf"/>
</dbReference>
<evidence type="ECO:0000256" key="2">
    <source>
        <dbReference type="ARBA" id="ARBA00023015"/>
    </source>
</evidence>
<proteinExistence type="inferred from homology"/>
<evidence type="ECO:0000256" key="1">
    <source>
        <dbReference type="ARBA" id="ARBA00009437"/>
    </source>
</evidence>
<sequence length="281" mass="31181">MVEIFLLEQFVAFAQCGTLSRAAARLHISQPALSRSMKKLEDLFGVPLFDRAKSRITLNETGKVAARYALRVLEADREMVEQTLAFERKSRTIALGACAFLPANALLPILQRHFSGMTIASEIAADDKLVQGLRSHLYQLAVLHSRPDADGLFCREYMDERLCITLPAGHPLASQKTVSFRDLDGMRILAHGGSGFWLELCREHMHGTKLLVEDSMEMLGELVDASSLPVFNSNRAMTPRDTSGGRVTLPIADATAHITYFLACLDCERGKYRAVFDAIRP</sequence>
<dbReference type="InterPro" id="IPR000847">
    <property type="entry name" value="LysR_HTH_N"/>
</dbReference>
<dbReference type="SUPFAM" id="SSF53850">
    <property type="entry name" value="Periplasmic binding protein-like II"/>
    <property type="match status" value="1"/>
</dbReference>
<name>A0A9D0ZJY0_9FIRM</name>
<dbReference type="Proteomes" id="UP000824260">
    <property type="component" value="Unassembled WGS sequence"/>
</dbReference>
<dbReference type="InterPro" id="IPR005119">
    <property type="entry name" value="LysR_subst-bd"/>
</dbReference>
<evidence type="ECO:0000313" key="6">
    <source>
        <dbReference type="EMBL" id="HIQ81654.1"/>
    </source>
</evidence>
<dbReference type="PROSITE" id="PS50931">
    <property type="entry name" value="HTH_LYSR"/>
    <property type="match status" value="1"/>
</dbReference>
<dbReference type="GO" id="GO:0003700">
    <property type="term" value="F:DNA-binding transcription factor activity"/>
    <property type="evidence" value="ECO:0007669"/>
    <property type="project" value="InterPro"/>
</dbReference>
<protein>
    <submittedName>
        <fullName evidence="6">LysR family transcriptional regulator</fullName>
    </submittedName>
</protein>
<dbReference type="Gene3D" id="1.10.10.10">
    <property type="entry name" value="Winged helix-like DNA-binding domain superfamily/Winged helix DNA-binding domain"/>
    <property type="match status" value="1"/>
</dbReference>